<feature type="compositionally biased region" description="Low complexity" evidence="7">
    <location>
        <begin position="541"/>
        <end position="557"/>
    </location>
</feature>
<feature type="region of interest" description="Disordered" evidence="7">
    <location>
        <begin position="179"/>
        <end position="198"/>
    </location>
</feature>
<dbReference type="PROSITE" id="PS51836">
    <property type="entry name" value="DENN_FNIP12"/>
    <property type="match status" value="1"/>
</dbReference>
<dbReference type="GO" id="GO:0042030">
    <property type="term" value="F:ATPase inhibitor activity"/>
    <property type="evidence" value="ECO:0007669"/>
    <property type="project" value="TreeGrafter"/>
</dbReference>
<keyword evidence="4" id="KW-0963">Cytoplasm</keyword>
<evidence type="ECO:0000256" key="6">
    <source>
        <dbReference type="ARBA" id="ARBA00023228"/>
    </source>
</evidence>
<dbReference type="Proteomes" id="UP001168972">
    <property type="component" value="Unassembled WGS sequence"/>
</dbReference>
<proteinExistence type="inferred from homology"/>
<reference evidence="9" key="2">
    <citation type="submission" date="2023-03" db="EMBL/GenBank/DDBJ databases">
        <authorList>
            <person name="Inwood S.N."/>
            <person name="Skelly J.G."/>
            <person name="Guhlin J."/>
            <person name="Harrop T.W.R."/>
            <person name="Goldson S.G."/>
            <person name="Dearden P.K."/>
        </authorList>
    </citation>
    <scope>NUCLEOTIDE SEQUENCE</scope>
    <source>
        <strain evidence="9">Lincoln</strain>
        <tissue evidence="9">Whole body</tissue>
    </source>
</reference>
<dbReference type="InterPro" id="IPR028085">
    <property type="entry name" value="FNIP_mid_dom"/>
</dbReference>
<feature type="domain" description="UDENN FNIP1/2-type" evidence="8">
    <location>
        <begin position="41"/>
        <end position="1130"/>
    </location>
</feature>
<dbReference type="GO" id="GO:0051087">
    <property type="term" value="F:protein-folding chaperone binding"/>
    <property type="evidence" value="ECO:0007669"/>
    <property type="project" value="TreeGrafter"/>
</dbReference>
<evidence type="ECO:0000259" key="8">
    <source>
        <dbReference type="PROSITE" id="PS51836"/>
    </source>
</evidence>
<dbReference type="PANTHER" id="PTHR21634:SF9">
    <property type="entry name" value="RE13835P"/>
    <property type="match status" value="1"/>
</dbReference>
<comment type="subcellular location">
    <subcellularLocation>
        <location evidence="1">Cytoplasm</location>
    </subcellularLocation>
    <subcellularLocation>
        <location evidence="2">Lysosome membrane</location>
    </subcellularLocation>
</comment>
<dbReference type="GO" id="GO:0005765">
    <property type="term" value="C:lysosomal membrane"/>
    <property type="evidence" value="ECO:0007669"/>
    <property type="project" value="UniProtKB-SubCell"/>
</dbReference>
<evidence type="ECO:0000256" key="4">
    <source>
        <dbReference type="ARBA" id="ARBA00022490"/>
    </source>
</evidence>
<keyword evidence="10" id="KW-1185">Reference proteome</keyword>
<organism evidence="9 10">
    <name type="scientific">Microctonus hyperodae</name>
    <name type="common">Parasitoid wasp</name>
    <dbReference type="NCBI Taxonomy" id="165561"/>
    <lineage>
        <taxon>Eukaryota</taxon>
        <taxon>Metazoa</taxon>
        <taxon>Ecdysozoa</taxon>
        <taxon>Arthropoda</taxon>
        <taxon>Hexapoda</taxon>
        <taxon>Insecta</taxon>
        <taxon>Pterygota</taxon>
        <taxon>Neoptera</taxon>
        <taxon>Endopterygota</taxon>
        <taxon>Hymenoptera</taxon>
        <taxon>Apocrita</taxon>
        <taxon>Ichneumonoidea</taxon>
        <taxon>Braconidae</taxon>
        <taxon>Euphorinae</taxon>
        <taxon>Microctonus</taxon>
    </lineage>
</organism>
<evidence type="ECO:0000256" key="3">
    <source>
        <dbReference type="ARBA" id="ARBA00007541"/>
    </source>
</evidence>
<sequence>MPLFNKFLSTTRRKINNKHQDCCKLPLKIENKNHDKDVLQLDNDHVRILLFRECEWRGRKLLFDSIKNGQNNTTNINNCNPKSNNHIDSCPRNGNGLPQENEKNPCDNVSLLSEMIFGTVAMTYRGPLFKVHTFDSPRCIMCTKVFPASDHNSHKQSGRMSDDALGTLANNLEFNSSNGNIRNTLSTPSSGNFSGNSLRKSSTCSSTCSGWDIDIPLLGSSQSLESNSSSGFGSLSSLRRRWLRAMSTSLSHCESDEIFGFQSYGGNSGDTCDINARRHKTRLGLAILIKLIPGQERRMEIRLLEHAAQLEAILNYLCYACIEPTRNKMNGKNNGLIQRMHRASYKCTLRLFRILVTNENVGVPSIWHEILLNTTSSMELRLNTLYRSFQQMCQLLNTIDTKSTNFFLSTVVTAVLTYHLGWVNTVISPRDKTWVENVKKQFPCNPLWTQLSDLYGTLGNPAKHVHTVIFGDENKVRLINAILTFLSYFIRSAMVKRHNEIRDASDNDIKEAIAIIKRRKRKSSSIIVNTLNKSRSSFRGNINNSNNCYNGSSNNNSNDDDDEDDNDESSGSNQLKTLSCKGSTRLLMKQIDVMKCQRDELIDKHGDNKLSNILNIPKLRKTSSLSTNLDSHNSNALTSDYKLPLKLELNQDDLTNISQSMSNIDKDRTSNSVKIIVSQIADETFDNEKLSSMTSTLDGFDQKNEWGEQELLSIPPKLSFLHNSTENNFKVNKLNINHGDNTAVHFSHVEYTDIKQENAVLFTLGDEEKSATSISNSSSQSAIEIVNCQCSFAFTRVPSTSAELPEGILRKIIQRNFPESSKSIQRPSVMSLSGKKRPIGFCPKCNGNGNNYETDDKLLLETPTNATEVLRTCSSSVSTRGSLRPRCVDTLEELLEANDVIELPMPRSKNINELPDEIKNISGFTETLMQRSITESFSNSNNHSFNDSGYNSGLVIQGLIKKRGRRKNDECNNEKDLTNELLNNNVDNCHWKNSYDNLIDELREEVTINARFPIVDQPISEALCIMADVDNWRVGIISNNIPSQSIPVGMSRLVSDMLEAFVYLWTKYHSPAHCLNILECKLREMWLRSEALAEMLMTTDVCKITLTNLTSALDLDAADIPLLLAVAQTHSPQLAQRIGLTFT</sequence>
<evidence type="ECO:0000313" key="10">
    <source>
        <dbReference type="Proteomes" id="UP001168972"/>
    </source>
</evidence>
<evidence type="ECO:0000313" key="9">
    <source>
        <dbReference type="EMBL" id="KAK0174755.1"/>
    </source>
</evidence>
<comment type="similarity">
    <text evidence="3">Belongs to the FNIP family.</text>
</comment>
<feature type="region of interest" description="Disordered" evidence="7">
    <location>
        <begin position="538"/>
        <end position="576"/>
    </location>
</feature>
<dbReference type="AlphaFoldDB" id="A0AA39FSN3"/>
<comment type="caution">
    <text evidence="9">The sequence shown here is derived from an EMBL/GenBank/DDBJ whole genome shotgun (WGS) entry which is preliminary data.</text>
</comment>
<evidence type="ECO:0000256" key="5">
    <source>
        <dbReference type="ARBA" id="ARBA00023136"/>
    </source>
</evidence>
<dbReference type="Pfam" id="PF14637">
    <property type="entry name" value="FNIP_M"/>
    <property type="match status" value="1"/>
</dbReference>
<gene>
    <name evidence="9" type="ORF">PV327_010489</name>
</gene>
<dbReference type="InterPro" id="IPR037545">
    <property type="entry name" value="DENN_FNIP1/2"/>
</dbReference>
<dbReference type="PANTHER" id="PTHR21634">
    <property type="entry name" value="RE13835P"/>
    <property type="match status" value="1"/>
</dbReference>
<evidence type="ECO:0000256" key="7">
    <source>
        <dbReference type="SAM" id="MobiDB-lite"/>
    </source>
</evidence>
<dbReference type="Pfam" id="PF14636">
    <property type="entry name" value="FNIP_N"/>
    <property type="match status" value="1"/>
</dbReference>
<evidence type="ECO:0000256" key="1">
    <source>
        <dbReference type="ARBA" id="ARBA00004496"/>
    </source>
</evidence>
<name>A0AA39FSN3_MICHY</name>
<dbReference type="InterPro" id="IPR028084">
    <property type="entry name" value="FNIP_N_dom"/>
</dbReference>
<evidence type="ECO:0000256" key="2">
    <source>
        <dbReference type="ARBA" id="ARBA00004656"/>
    </source>
</evidence>
<dbReference type="Pfam" id="PF14638">
    <property type="entry name" value="FNIP_C"/>
    <property type="match status" value="1"/>
</dbReference>
<protein>
    <recommendedName>
        <fullName evidence="8">UDENN FNIP1/2-type domain-containing protein</fullName>
    </recommendedName>
</protein>
<dbReference type="InterPro" id="IPR028086">
    <property type="entry name" value="FNIP_C_dom"/>
</dbReference>
<feature type="compositionally biased region" description="Acidic residues" evidence="7">
    <location>
        <begin position="558"/>
        <end position="568"/>
    </location>
</feature>
<dbReference type="PRINTS" id="PR02073">
    <property type="entry name" value="FOLLICULNIP1"/>
</dbReference>
<accession>A0AA39FSN3</accession>
<dbReference type="InterPro" id="IPR026156">
    <property type="entry name" value="FNIP_fam"/>
</dbReference>
<keyword evidence="6" id="KW-0458">Lysosome</keyword>
<reference evidence="9" key="1">
    <citation type="journal article" date="2023" name="bioRxiv">
        <title>Scaffold-level genome assemblies of two parasitoid biocontrol wasps reveal the parthenogenesis mechanism and an associated novel virus.</title>
        <authorList>
            <person name="Inwood S."/>
            <person name="Skelly J."/>
            <person name="Guhlin J."/>
            <person name="Harrop T."/>
            <person name="Goldson S."/>
            <person name="Dearden P."/>
        </authorList>
    </citation>
    <scope>NUCLEOTIDE SEQUENCE</scope>
    <source>
        <strain evidence="9">Lincoln</strain>
        <tissue evidence="9">Whole body</tissue>
    </source>
</reference>
<dbReference type="EMBL" id="JAQQBR010000006">
    <property type="protein sequence ID" value="KAK0174755.1"/>
    <property type="molecule type" value="Genomic_DNA"/>
</dbReference>
<keyword evidence="5" id="KW-0472">Membrane</keyword>